<reference evidence="2" key="1">
    <citation type="journal article" date="2023" name="Insect Mol. Biol.">
        <title>Genome sequencing provides insights into the evolution of gene families encoding plant cell wall-degrading enzymes in longhorned beetles.</title>
        <authorList>
            <person name="Shin N.R."/>
            <person name="Okamura Y."/>
            <person name="Kirsch R."/>
            <person name="Pauchet Y."/>
        </authorList>
    </citation>
    <scope>NUCLEOTIDE SEQUENCE</scope>
    <source>
        <strain evidence="2">RBIC_L_NR</strain>
    </source>
</reference>
<name>A0AAV8YGL8_9CUCU</name>
<comment type="caution">
    <text evidence="2">The sequence shown here is derived from an EMBL/GenBank/DDBJ whole genome shotgun (WGS) entry which is preliminary data.</text>
</comment>
<feature type="region of interest" description="Disordered" evidence="1">
    <location>
        <begin position="35"/>
        <end position="162"/>
    </location>
</feature>
<evidence type="ECO:0000256" key="1">
    <source>
        <dbReference type="SAM" id="MobiDB-lite"/>
    </source>
</evidence>
<evidence type="ECO:0000313" key="2">
    <source>
        <dbReference type="EMBL" id="KAJ8950403.1"/>
    </source>
</evidence>
<feature type="compositionally biased region" description="Pro residues" evidence="1">
    <location>
        <begin position="86"/>
        <end position="99"/>
    </location>
</feature>
<feature type="compositionally biased region" description="Pro residues" evidence="1">
    <location>
        <begin position="41"/>
        <end position="57"/>
    </location>
</feature>
<feature type="compositionally biased region" description="Polar residues" evidence="1">
    <location>
        <begin position="128"/>
        <end position="162"/>
    </location>
</feature>
<feature type="compositionally biased region" description="Acidic residues" evidence="1">
    <location>
        <begin position="106"/>
        <end position="126"/>
    </location>
</feature>
<sequence>MLFGKSLIQRRDLRQLPLSKKQRWYALLPTKRPDISKIPIVEPPKSPRTPSPQPRRPISPMTPESPMNPLAHSTPISGSPVTAKPLEPPAKPPRSPSPHPIRTEAFEDIEYEEDEESSGVEEDDENSVISSSVPRGAQLSNSVEFLTQEANQSNSLRLNQTR</sequence>
<proteinExistence type="predicted"/>
<protein>
    <submittedName>
        <fullName evidence="2">Uncharacterized protein</fullName>
    </submittedName>
</protein>
<evidence type="ECO:0000313" key="3">
    <source>
        <dbReference type="Proteomes" id="UP001162156"/>
    </source>
</evidence>
<dbReference type="Proteomes" id="UP001162156">
    <property type="component" value="Unassembled WGS sequence"/>
</dbReference>
<dbReference type="AlphaFoldDB" id="A0AAV8YGL8"/>
<gene>
    <name evidence="2" type="ORF">NQ314_007943</name>
</gene>
<keyword evidence="3" id="KW-1185">Reference proteome</keyword>
<dbReference type="EMBL" id="JANEYF010002177">
    <property type="protein sequence ID" value="KAJ8950403.1"/>
    <property type="molecule type" value="Genomic_DNA"/>
</dbReference>
<accession>A0AAV8YGL8</accession>
<organism evidence="2 3">
    <name type="scientific">Rhamnusium bicolor</name>
    <dbReference type="NCBI Taxonomy" id="1586634"/>
    <lineage>
        <taxon>Eukaryota</taxon>
        <taxon>Metazoa</taxon>
        <taxon>Ecdysozoa</taxon>
        <taxon>Arthropoda</taxon>
        <taxon>Hexapoda</taxon>
        <taxon>Insecta</taxon>
        <taxon>Pterygota</taxon>
        <taxon>Neoptera</taxon>
        <taxon>Endopterygota</taxon>
        <taxon>Coleoptera</taxon>
        <taxon>Polyphaga</taxon>
        <taxon>Cucujiformia</taxon>
        <taxon>Chrysomeloidea</taxon>
        <taxon>Cerambycidae</taxon>
        <taxon>Lepturinae</taxon>
        <taxon>Rhagiini</taxon>
        <taxon>Rhamnusium</taxon>
    </lineage>
</organism>